<gene>
    <name evidence="3" type="ORF">A6J77_008905</name>
</gene>
<comment type="caution">
    <text evidence="3">The sequence shown here is derived from an EMBL/GenBank/DDBJ whole genome shotgun (WGS) entry which is preliminary data.</text>
</comment>
<dbReference type="EMBL" id="NBTM02000001">
    <property type="protein sequence ID" value="PNL92344.1"/>
    <property type="molecule type" value="Genomic_DNA"/>
</dbReference>
<dbReference type="InterPro" id="IPR048428">
    <property type="entry name" value="YobI-NTPase"/>
</dbReference>
<protein>
    <recommendedName>
        <fullName evidence="2">YobI-like P-loop NTPase domain-containing protein</fullName>
    </recommendedName>
</protein>
<keyword evidence="1" id="KW-1133">Transmembrane helix</keyword>
<proteinExistence type="predicted"/>
<organism evidence="3 4">
    <name type="scientific">Aerococcus viridans</name>
    <dbReference type="NCBI Taxonomy" id="1377"/>
    <lineage>
        <taxon>Bacteria</taxon>
        <taxon>Bacillati</taxon>
        <taxon>Bacillota</taxon>
        <taxon>Bacilli</taxon>
        <taxon>Lactobacillales</taxon>
        <taxon>Aerococcaceae</taxon>
        <taxon>Aerococcus</taxon>
    </lineage>
</organism>
<feature type="transmembrane region" description="Helical" evidence="1">
    <location>
        <begin position="123"/>
        <end position="144"/>
    </location>
</feature>
<evidence type="ECO:0000259" key="2">
    <source>
        <dbReference type="Pfam" id="PF20693"/>
    </source>
</evidence>
<sequence>MLKIEAFKFHRLTPRLVDTKHPSYKISKKALDEAYLEEDVKNIAITGIYGSGKSSFLKTYFNKKIEFKKGNIINVAIADFENNGDSSNKIKIAERQVINQILYQIPSHKIPLSKFRVKDKRKWWQVLFFAACLCMFAIGLYSLFNRDLLDYFYSDLIQVEKVILWSNSSILIFLLISLSIAAVWLSRRISLKFTRFNFKGAESELMDYDAAEVLDLEAQEIVYLILASDVNTIIFEDLDRFKNISIFIRLREINSLVNAKSSEIVRFIYVIRDDLFESKDRTKFFDLMIPIIPAVTSYNSRGKVLEIFSDIEDDKLKLNPKILEQISIYIDDMRLLYSIRNEYEIYSKSIETDVYANELFALIVLKNVFPKEFEDLEYDKGYLYEVLNKRDTLIVKYEESFKEKITEREELKNQLITRVSDFLSVNIPKGYNFNVNESTGKLMYNWYRNKEASRLIYYGSTGKNYTFNTFIEELGKRDSSLKERLEQINYENLDLKIKSLDNEIDKLNEELGRRHTAKTSELLSELNEEGLSKYFYESKEEYKQVINNHYYSLIRFLLLSGLVDENYWRYKGYFHKGSLGKNDNTFINRVLSGKEIKNDFKLNNPETVTEYFEEKDYLRKDIVNYDLMDELIEKQKGKEIIDIFSVIVSTNDIEAIEYINGYDYDKLKNLVDILLKIGFNSFYEVFNAGSISSDLKLKFAGIACEYKNIESNTDFNKYMANNSKIMELDFFEDKEAILEGLDRIKIKFNDVSDLEISSNITKILIKKRLIAINLENVINIIYRSGITTNKSKSDILSRFFKYLDSKSLFELKKYVEENLDELINEYIVKIKNSDVYAFSGEKVFKSILNSDLETETKRKFIGIERSIISDINYVEDDKLLIELFNNNLVNYNQNNLNNYYERCGEVSPIINFINDNYEVEFSLSQEMYKDLLNCVETEINLFKSISEEVSSQIELINSDLNLEKYMILLSNNLIKFNKQNLVTLLDTNDDNLIVKYFAVLSKEIASEEALLLIMDSDIFEELSEVVVENVLNMNVLEDSDSIKLIDQYDKKISLFKINNAGNQVRKHVLENYFLPSDYQKIIEGFKEFDLWEEIISKINLESNAWSELISNKMSEEFLDKLIRDENLKETLKIELLKKIIEDRTHMYKWKEWIKSIGSISRISKVFENGRPKVENEAEDRVARTLEKTEVVTIGKDNRLNFRPTKFEELHHLKSTSY</sequence>
<dbReference type="Pfam" id="PF20693">
    <property type="entry name" value="YobI-ATPase"/>
    <property type="match status" value="1"/>
</dbReference>
<keyword evidence="1" id="KW-0812">Transmembrane</keyword>
<reference evidence="4" key="1">
    <citation type="submission" date="2017-12" db="EMBL/GenBank/DDBJ databases">
        <title>FDA dAtabase for Regulatory Grade micrObial Sequences (FDA-ARGOS): Supporting development and validation of Infectious Disease Dx tests.</title>
        <authorList>
            <person name="Hoffmann M."/>
            <person name="Allard M."/>
            <person name="Evans P."/>
            <person name="Brown E."/>
            <person name="Tallon L."/>
            <person name="Sadzewicz L."/>
            <person name="Sengamalay N."/>
            <person name="Ott S."/>
            <person name="Godinez A."/>
            <person name="Nagaraj S."/>
            <person name="Vavikolanu K."/>
            <person name="Aluvathingal J."/>
            <person name="Nadendla S."/>
            <person name="Sichtig H."/>
        </authorList>
    </citation>
    <scope>NUCLEOTIDE SEQUENCE [LARGE SCALE GENOMIC DNA]</scope>
    <source>
        <strain evidence="4">FDAARGOS_249</strain>
    </source>
</reference>
<feature type="domain" description="YobI-like P-loop NTPase" evidence="2">
    <location>
        <begin position="29"/>
        <end position="384"/>
    </location>
</feature>
<keyword evidence="1" id="KW-0472">Membrane</keyword>
<accession>A0A2J9PPR6</accession>
<dbReference type="AlphaFoldDB" id="A0A2J9PPR6"/>
<dbReference type="RefSeq" id="WP_083070105.1">
    <property type="nucleotide sequence ID" value="NZ_NBTM02000001.1"/>
</dbReference>
<evidence type="ECO:0000256" key="1">
    <source>
        <dbReference type="SAM" id="Phobius"/>
    </source>
</evidence>
<feature type="transmembrane region" description="Helical" evidence="1">
    <location>
        <begin position="164"/>
        <end position="185"/>
    </location>
</feature>
<dbReference type="Proteomes" id="UP000192813">
    <property type="component" value="Unassembled WGS sequence"/>
</dbReference>
<name>A0A2J9PPR6_9LACT</name>
<evidence type="ECO:0000313" key="3">
    <source>
        <dbReference type="EMBL" id="PNL92344.1"/>
    </source>
</evidence>
<evidence type="ECO:0000313" key="4">
    <source>
        <dbReference type="Proteomes" id="UP000192813"/>
    </source>
</evidence>